<organism evidence="1 2">
    <name type="scientific">Virgibacillus natechei</name>
    <dbReference type="NCBI Taxonomy" id="1216297"/>
    <lineage>
        <taxon>Bacteria</taxon>
        <taxon>Bacillati</taxon>
        <taxon>Bacillota</taxon>
        <taxon>Bacilli</taxon>
        <taxon>Bacillales</taxon>
        <taxon>Bacillaceae</taxon>
        <taxon>Virgibacillus</taxon>
    </lineage>
</organism>
<gene>
    <name evidence="1" type="ORF">J2Z83_002040</name>
</gene>
<proteinExistence type="predicted"/>
<name>A0ABS4IG68_9BACI</name>
<dbReference type="EMBL" id="JAGGKX010000009">
    <property type="protein sequence ID" value="MBP1969932.1"/>
    <property type="molecule type" value="Genomic_DNA"/>
</dbReference>
<comment type="caution">
    <text evidence="1">The sequence shown here is derived from an EMBL/GenBank/DDBJ whole genome shotgun (WGS) entry which is preliminary data.</text>
</comment>
<evidence type="ECO:0000313" key="1">
    <source>
        <dbReference type="EMBL" id="MBP1969932.1"/>
    </source>
</evidence>
<evidence type="ECO:0000313" key="2">
    <source>
        <dbReference type="Proteomes" id="UP001519345"/>
    </source>
</evidence>
<reference evidence="1 2" key="1">
    <citation type="submission" date="2021-03" db="EMBL/GenBank/DDBJ databases">
        <title>Genomic Encyclopedia of Type Strains, Phase IV (KMG-IV): sequencing the most valuable type-strain genomes for metagenomic binning, comparative biology and taxonomic classification.</title>
        <authorList>
            <person name="Goeker M."/>
        </authorList>
    </citation>
    <scope>NUCLEOTIDE SEQUENCE [LARGE SCALE GENOMIC DNA]</scope>
    <source>
        <strain evidence="1 2">DSM 25609</strain>
    </source>
</reference>
<sequence>MSLHLGVRILLPVKQGRNLKETGEIGNKSLMVALTHGFAEQRIYDMLHFV</sequence>
<dbReference type="Proteomes" id="UP001519345">
    <property type="component" value="Unassembled WGS sequence"/>
</dbReference>
<keyword evidence="2" id="KW-1185">Reference proteome</keyword>
<accession>A0ABS4IG68</accession>
<protein>
    <submittedName>
        <fullName evidence="1">Uncharacterized protein</fullName>
    </submittedName>
</protein>